<organism evidence="1 2">
    <name type="scientific">Dendryphion nanum</name>
    <dbReference type="NCBI Taxonomy" id="256645"/>
    <lineage>
        <taxon>Eukaryota</taxon>
        <taxon>Fungi</taxon>
        <taxon>Dikarya</taxon>
        <taxon>Ascomycota</taxon>
        <taxon>Pezizomycotina</taxon>
        <taxon>Dothideomycetes</taxon>
        <taxon>Pleosporomycetidae</taxon>
        <taxon>Pleosporales</taxon>
        <taxon>Torulaceae</taxon>
        <taxon>Dendryphion</taxon>
    </lineage>
</organism>
<dbReference type="OrthoDB" id="2378324at2759"/>
<dbReference type="PANTHER" id="PTHR35569">
    <property type="entry name" value="CYANAMIDE HYDRATASE DDI2-RELATED"/>
    <property type="match status" value="1"/>
</dbReference>
<keyword evidence="2" id="KW-1185">Reference proteome</keyword>
<evidence type="ECO:0000313" key="1">
    <source>
        <dbReference type="EMBL" id="KAH7117744.1"/>
    </source>
</evidence>
<gene>
    <name evidence="1" type="ORF">B0J11DRAFT_468250</name>
</gene>
<evidence type="ECO:0008006" key="3">
    <source>
        <dbReference type="Google" id="ProtNLM"/>
    </source>
</evidence>
<protein>
    <recommendedName>
        <fullName evidence="3">HD domain-containing protein</fullName>
    </recommendedName>
</protein>
<accession>A0A9P9DEK5</accession>
<evidence type="ECO:0000313" key="2">
    <source>
        <dbReference type="Proteomes" id="UP000700596"/>
    </source>
</evidence>
<dbReference type="EMBL" id="JAGMWT010000013">
    <property type="protein sequence ID" value="KAH7117744.1"/>
    <property type="molecule type" value="Genomic_DNA"/>
</dbReference>
<sequence length="242" mass="26845">MSSQPQLATRVLAGVSVPDTPLVNAAIAFAHKNLPKEGYHHVMRAWLNGQAIMNKLPTEEKSKIDQEAYSVAVILHDLGWSTNPDLISSDKRFEVDGAIAARSFVEKETAHSHSHHSYPAPRLQLIWDAVALHAIPDIARFKQSEVCLTSAGIASELLGPTIGSKAFGGDVITVTQEEWEGINREFPREGLKKYFKGVMVGLCQWKPQTTYGNFVGDYGDEFLEGYESKGKRLMDFLEVMDE</sequence>
<dbReference type="SUPFAM" id="SSF109604">
    <property type="entry name" value="HD-domain/PDEase-like"/>
    <property type="match status" value="1"/>
</dbReference>
<dbReference type="PANTHER" id="PTHR35569:SF1">
    <property type="entry name" value="CYANAMIDE HYDRATASE DDI2-RELATED"/>
    <property type="match status" value="1"/>
</dbReference>
<dbReference type="AlphaFoldDB" id="A0A9P9DEK5"/>
<reference evidence="1" key="1">
    <citation type="journal article" date="2021" name="Nat. Commun.">
        <title>Genetic determinants of endophytism in the Arabidopsis root mycobiome.</title>
        <authorList>
            <person name="Mesny F."/>
            <person name="Miyauchi S."/>
            <person name="Thiergart T."/>
            <person name="Pickel B."/>
            <person name="Atanasova L."/>
            <person name="Karlsson M."/>
            <person name="Huettel B."/>
            <person name="Barry K.W."/>
            <person name="Haridas S."/>
            <person name="Chen C."/>
            <person name="Bauer D."/>
            <person name="Andreopoulos W."/>
            <person name="Pangilinan J."/>
            <person name="LaButti K."/>
            <person name="Riley R."/>
            <person name="Lipzen A."/>
            <person name="Clum A."/>
            <person name="Drula E."/>
            <person name="Henrissat B."/>
            <person name="Kohler A."/>
            <person name="Grigoriev I.V."/>
            <person name="Martin F.M."/>
            <person name="Hacquard S."/>
        </authorList>
    </citation>
    <scope>NUCLEOTIDE SEQUENCE</scope>
    <source>
        <strain evidence="1">MPI-CAGE-CH-0243</strain>
    </source>
</reference>
<comment type="caution">
    <text evidence="1">The sequence shown here is derived from an EMBL/GenBank/DDBJ whole genome shotgun (WGS) entry which is preliminary data.</text>
</comment>
<dbReference type="Gene3D" id="1.10.3210.10">
    <property type="entry name" value="Hypothetical protein af1432"/>
    <property type="match status" value="1"/>
</dbReference>
<dbReference type="Proteomes" id="UP000700596">
    <property type="component" value="Unassembled WGS sequence"/>
</dbReference>
<name>A0A9P9DEK5_9PLEO</name>
<proteinExistence type="predicted"/>